<keyword evidence="3" id="KW-1185">Reference proteome</keyword>
<feature type="coiled-coil region" evidence="1">
    <location>
        <begin position="189"/>
        <end position="219"/>
    </location>
</feature>
<dbReference type="AlphaFoldDB" id="A0A8T9Q4Z4"/>
<sequence length="222" mass="23848">MGQSYVEHYPTSLQYMSLGNGANYGANLWWSSYIGFNLRHEGTTWKTNGDGGSNGGSGVVGGINGSLLFVTVSGSTGGAAQTVQDADMLSRVRMQITYNGNVQIGTTLPTTHPDAKLSVDGKVVAKSVYVTSQSWADFVFAPTYKPMSLSALEAYLQRNKHLPAIPAASEVETKGYNVGEMDAKLLQSIEELTLHVIELNKQNQKLQARTAELEKALAKAGK</sequence>
<dbReference type="KEGG" id="hcu:MUN79_20105"/>
<organism evidence="2 3">
    <name type="scientific">Hymenobacter cellulosilyticus</name>
    <dbReference type="NCBI Taxonomy" id="2932248"/>
    <lineage>
        <taxon>Bacteria</taxon>
        <taxon>Pseudomonadati</taxon>
        <taxon>Bacteroidota</taxon>
        <taxon>Cytophagia</taxon>
        <taxon>Cytophagales</taxon>
        <taxon>Hymenobacteraceae</taxon>
        <taxon>Hymenobacter</taxon>
    </lineage>
</organism>
<evidence type="ECO:0000313" key="2">
    <source>
        <dbReference type="EMBL" id="UOQ70958.1"/>
    </source>
</evidence>
<proteinExistence type="predicted"/>
<dbReference type="Proteomes" id="UP000831796">
    <property type="component" value="Chromosome"/>
</dbReference>
<reference evidence="2" key="1">
    <citation type="submission" date="2022-04" db="EMBL/GenBank/DDBJ databases">
        <title>Hymenobacter sp. isolated from the air.</title>
        <authorList>
            <person name="Won M."/>
            <person name="Lee C.-M."/>
            <person name="Woen H.-Y."/>
            <person name="Kwon S.-W."/>
        </authorList>
    </citation>
    <scope>NUCLEOTIDE SEQUENCE</scope>
    <source>
        <strain evidence="2">5116S-3</strain>
    </source>
</reference>
<dbReference type="EMBL" id="CP095046">
    <property type="protein sequence ID" value="UOQ70958.1"/>
    <property type="molecule type" value="Genomic_DNA"/>
</dbReference>
<name>A0A8T9Q4Z4_9BACT</name>
<gene>
    <name evidence="2" type="ORF">MUN79_20105</name>
</gene>
<protein>
    <recommendedName>
        <fullName evidence="4">BZIP transcription factor</fullName>
    </recommendedName>
</protein>
<evidence type="ECO:0008006" key="4">
    <source>
        <dbReference type="Google" id="ProtNLM"/>
    </source>
</evidence>
<keyword evidence="1" id="KW-0175">Coiled coil</keyword>
<accession>A0A8T9Q4Z4</accession>
<evidence type="ECO:0000256" key="1">
    <source>
        <dbReference type="SAM" id="Coils"/>
    </source>
</evidence>
<dbReference type="RefSeq" id="WP_244674371.1">
    <property type="nucleotide sequence ID" value="NZ_CP095046.1"/>
</dbReference>
<evidence type="ECO:0000313" key="3">
    <source>
        <dbReference type="Proteomes" id="UP000831796"/>
    </source>
</evidence>